<dbReference type="GO" id="GO:0006273">
    <property type="term" value="P:lagging strand elongation"/>
    <property type="evidence" value="ECO:0007669"/>
    <property type="project" value="TreeGrafter"/>
</dbReference>
<dbReference type="GO" id="GO:0003677">
    <property type="term" value="F:DNA binding"/>
    <property type="evidence" value="ECO:0007669"/>
    <property type="project" value="InterPro"/>
</dbReference>
<proteinExistence type="inferred from homology"/>
<dbReference type="InterPro" id="IPR012340">
    <property type="entry name" value="NA-bd_OB-fold"/>
</dbReference>
<organism evidence="8 9">
    <name type="scientific">Wallemia ichthyophaga</name>
    <dbReference type="NCBI Taxonomy" id="245174"/>
    <lineage>
        <taxon>Eukaryota</taxon>
        <taxon>Fungi</taxon>
        <taxon>Dikarya</taxon>
        <taxon>Basidiomycota</taxon>
        <taxon>Wallemiomycotina</taxon>
        <taxon>Wallemiomycetes</taxon>
        <taxon>Wallemiales</taxon>
        <taxon>Wallemiaceae</taxon>
        <taxon>Wallemia</taxon>
    </lineage>
</organism>
<dbReference type="CDD" id="cd07969">
    <property type="entry name" value="OBF_DNA_ligase_I"/>
    <property type="match status" value="1"/>
</dbReference>
<feature type="compositionally biased region" description="Basic and acidic residues" evidence="6">
    <location>
        <begin position="49"/>
        <end position="62"/>
    </location>
</feature>
<dbReference type="AlphaFoldDB" id="A0A4T0H9T7"/>
<feature type="region of interest" description="Disordered" evidence="6">
    <location>
        <begin position="586"/>
        <end position="610"/>
    </location>
</feature>
<evidence type="ECO:0000256" key="4">
    <source>
        <dbReference type="ARBA" id="ARBA00022741"/>
    </source>
</evidence>
<dbReference type="PROSITE" id="PS50160">
    <property type="entry name" value="DNA_LIGASE_A3"/>
    <property type="match status" value="1"/>
</dbReference>
<dbReference type="SUPFAM" id="SSF56091">
    <property type="entry name" value="DNA ligase/mRNA capping enzyme, catalytic domain"/>
    <property type="match status" value="1"/>
</dbReference>
<dbReference type="PROSITE" id="PS00697">
    <property type="entry name" value="DNA_LIGASE_A1"/>
    <property type="match status" value="1"/>
</dbReference>
<sequence>MPPADDFDEAIRLSLDSYNDEKREREDYERDLKRVKLDSQQMLRRGGAHAHDHDSVIDSSHDDAHTAHNLRITQPITLKASPYSFHPPFLSPPIRFDLWTDACVQCSSTRSRIEITNILTNYLRILIRSDVDSLLPSLWLFSHQLGPPYEPNELGIGGHVLNRSLKDVTSISPSKLRQLHHKLGDIGDVAFEATRNRISVIEPKPLTVDAVYSTFLSISQQKGPRSQETKTNLVKKLLVSAKGEQARYLFRSLVQNLRIGAVRTTLSTALARAFAMHYHVSIEESEMAEAVEATGKRARDGEHTRRVEEKLTGAEKVVRRVYARHPNYNTLVKALREGGLDGLEDSVPVSVGTPVQPMLGAITRSFDDVLTRLRHRPFTSEAKLDGQRCQLHARVLSASDTLSEEYVCKGWKSSPFDRIGEQCMVWIRLFSRRLEDMTEKYPDICLSVLEMFKTNPSITSFVVDAEIAAVDDTGRVRPFQELANRSRKAVQMDDVHVKVAVYAFDCMLYNGEPLLDKSFRERRQTLRTNLPPFTFGNCARWDHVPSTDDTHLDAITAFFHQCMSMKAEGIMVKLLDYYEEAEGDYGGEHDADEDTKKKSPSKQKALPATYEPDKRADSWLKVKKDYIAEIGDSMDLVPIGAWHGMGRKNKFWSPILLAVYDDDEGAFTAVCKCMSGFSDAFYDSLNRVYAEDGPNTSSTPFAGVQVGDLNPDIHFNPFQVWECRGADITQSPVYPAAKGMVGEKGLSIRFPRFIRCREDKHVEHANTASDLARMYQLQAE</sequence>
<evidence type="ECO:0000256" key="6">
    <source>
        <dbReference type="SAM" id="MobiDB-lite"/>
    </source>
</evidence>
<dbReference type="InterPro" id="IPR050191">
    <property type="entry name" value="ATP-dep_DNA_ligase"/>
</dbReference>
<dbReference type="Gene3D" id="2.40.50.140">
    <property type="entry name" value="Nucleic acid-binding proteins"/>
    <property type="match status" value="1"/>
</dbReference>
<dbReference type="InterPro" id="IPR012308">
    <property type="entry name" value="DNA_ligase_ATP-dep_N"/>
</dbReference>
<dbReference type="SUPFAM" id="SSF50249">
    <property type="entry name" value="Nucleic acid-binding proteins"/>
    <property type="match status" value="1"/>
</dbReference>
<name>A0A4T0H9T7_WALIC</name>
<gene>
    <name evidence="8" type="ORF">E3P90_02562</name>
</gene>
<dbReference type="GO" id="GO:0005524">
    <property type="term" value="F:ATP binding"/>
    <property type="evidence" value="ECO:0007669"/>
    <property type="project" value="UniProtKB-KW"/>
</dbReference>
<dbReference type="Pfam" id="PF01068">
    <property type="entry name" value="DNA_ligase_A_M"/>
    <property type="match status" value="1"/>
</dbReference>
<evidence type="ECO:0000313" key="8">
    <source>
        <dbReference type="EMBL" id="TIB11072.1"/>
    </source>
</evidence>
<dbReference type="Proteomes" id="UP000306954">
    <property type="component" value="Unassembled WGS sequence"/>
</dbReference>
<evidence type="ECO:0000256" key="3">
    <source>
        <dbReference type="ARBA" id="ARBA00022705"/>
    </source>
</evidence>
<dbReference type="CDD" id="cd07900">
    <property type="entry name" value="Adenylation_DNA_ligase_I_Euk"/>
    <property type="match status" value="1"/>
</dbReference>
<dbReference type="SUPFAM" id="SSF117018">
    <property type="entry name" value="ATP-dependent DNA ligase DNA-binding domain"/>
    <property type="match status" value="1"/>
</dbReference>
<evidence type="ECO:0000259" key="7">
    <source>
        <dbReference type="PROSITE" id="PS50160"/>
    </source>
</evidence>
<reference evidence="8 9" key="1">
    <citation type="submission" date="2019-03" db="EMBL/GenBank/DDBJ databases">
        <title>Sequencing 23 genomes of Wallemia ichthyophaga.</title>
        <authorList>
            <person name="Gostincar C."/>
        </authorList>
    </citation>
    <scope>NUCLEOTIDE SEQUENCE [LARGE SCALE GENOMIC DNA]</scope>
    <source>
        <strain evidence="8 9">EXF-8621</strain>
    </source>
</reference>
<keyword evidence="3" id="KW-0235">DNA replication</keyword>
<evidence type="ECO:0000256" key="1">
    <source>
        <dbReference type="ARBA" id="ARBA00007572"/>
    </source>
</evidence>
<dbReference type="EMBL" id="SPOF01000026">
    <property type="protein sequence ID" value="TIB11072.1"/>
    <property type="molecule type" value="Genomic_DNA"/>
</dbReference>
<comment type="similarity">
    <text evidence="1">Belongs to the ATP-dependent DNA ligase family.</text>
</comment>
<dbReference type="Gene3D" id="3.30.1490.70">
    <property type="match status" value="1"/>
</dbReference>
<protein>
    <recommendedName>
        <fullName evidence="7">ATP-dependent DNA ligase family profile domain-containing protein</fullName>
    </recommendedName>
</protein>
<dbReference type="InterPro" id="IPR016059">
    <property type="entry name" value="DNA_ligase_ATP-dep_CS"/>
</dbReference>
<comment type="caution">
    <text evidence="8">The sequence shown here is derived from an EMBL/GenBank/DDBJ whole genome shotgun (WGS) entry which is preliminary data.</text>
</comment>
<dbReference type="Gene3D" id="3.30.470.30">
    <property type="entry name" value="DNA ligase/mRNA capping enzyme"/>
    <property type="match status" value="1"/>
</dbReference>
<dbReference type="PANTHER" id="PTHR45674">
    <property type="entry name" value="DNA LIGASE 1/3 FAMILY MEMBER"/>
    <property type="match status" value="1"/>
</dbReference>
<dbReference type="GO" id="GO:0005634">
    <property type="term" value="C:nucleus"/>
    <property type="evidence" value="ECO:0007669"/>
    <property type="project" value="TreeGrafter"/>
</dbReference>
<keyword evidence="2" id="KW-0436">Ligase</keyword>
<evidence type="ECO:0000256" key="2">
    <source>
        <dbReference type="ARBA" id="ARBA00022598"/>
    </source>
</evidence>
<feature type="domain" description="ATP-dependent DNA ligase family profile" evidence="7">
    <location>
        <begin position="492"/>
        <end position="661"/>
    </location>
</feature>
<evidence type="ECO:0000313" key="9">
    <source>
        <dbReference type="Proteomes" id="UP000306954"/>
    </source>
</evidence>
<keyword evidence="4" id="KW-0547">Nucleotide-binding</keyword>
<dbReference type="Gene3D" id="1.10.3260.10">
    <property type="entry name" value="DNA ligase, ATP-dependent, N-terminal domain"/>
    <property type="match status" value="1"/>
</dbReference>
<dbReference type="PANTHER" id="PTHR45674:SF9">
    <property type="entry name" value="DNA LIGASE 3"/>
    <property type="match status" value="1"/>
</dbReference>
<dbReference type="Pfam" id="PF04679">
    <property type="entry name" value="DNA_ligase_A_C"/>
    <property type="match status" value="1"/>
</dbReference>
<dbReference type="InterPro" id="IPR012310">
    <property type="entry name" value="DNA_ligase_ATP-dep_cent"/>
</dbReference>
<dbReference type="Pfam" id="PF04675">
    <property type="entry name" value="DNA_ligase_A_N"/>
    <property type="match status" value="1"/>
</dbReference>
<dbReference type="InterPro" id="IPR012309">
    <property type="entry name" value="DNA_ligase_ATP-dep_C"/>
</dbReference>
<dbReference type="GO" id="GO:0006310">
    <property type="term" value="P:DNA recombination"/>
    <property type="evidence" value="ECO:0007669"/>
    <property type="project" value="InterPro"/>
</dbReference>
<accession>A0A4T0H9T7</accession>
<dbReference type="GO" id="GO:0003910">
    <property type="term" value="F:DNA ligase (ATP) activity"/>
    <property type="evidence" value="ECO:0007669"/>
    <property type="project" value="InterPro"/>
</dbReference>
<dbReference type="FunFam" id="2.40.50.140:FF:000062">
    <property type="entry name" value="DNA ligase"/>
    <property type="match status" value="1"/>
</dbReference>
<feature type="region of interest" description="Disordered" evidence="6">
    <location>
        <begin position="43"/>
        <end position="62"/>
    </location>
</feature>
<dbReference type="GO" id="GO:0006281">
    <property type="term" value="P:DNA repair"/>
    <property type="evidence" value="ECO:0007669"/>
    <property type="project" value="InterPro"/>
</dbReference>
<keyword evidence="5" id="KW-0067">ATP-binding</keyword>
<dbReference type="InterPro" id="IPR036599">
    <property type="entry name" value="DNA_ligase_N_sf"/>
</dbReference>
<feature type="compositionally biased region" description="Basic and acidic residues" evidence="6">
    <location>
        <begin position="586"/>
        <end position="597"/>
    </location>
</feature>
<evidence type="ECO:0000256" key="5">
    <source>
        <dbReference type="ARBA" id="ARBA00022840"/>
    </source>
</evidence>